<keyword evidence="3" id="KW-1185">Reference proteome</keyword>
<protein>
    <submittedName>
        <fullName evidence="2">Uncharacterized protein</fullName>
    </submittedName>
</protein>
<dbReference type="AlphaFoldDB" id="A0A1H5A4X1"/>
<evidence type="ECO:0000256" key="1">
    <source>
        <dbReference type="SAM" id="Phobius"/>
    </source>
</evidence>
<dbReference type="RefSeq" id="WP_092320918.1">
    <property type="nucleotide sequence ID" value="NZ_FNTJ01000003.1"/>
</dbReference>
<keyword evidence="1" id="KW-0812">Transmembrane</keyword>
<proteinExistence type="predicted"/>
<accession>A0A1H5A4X1</accession>
<sequence length="212" mass="24028">MQETQIVTRDQYLNGECLLQSFQPHDIKRKRIKTAQIEFASVLFFVGLWMWPFGYEHLCAFAKSISTLSLPATQDAACFVFFAVALRFAWEKLTRIAKEVRSHSKAQLVLADMRGWLTMLARSGAGLRVNLITHSDSGQNMRLELYGVNKDGQAVLLTMNSQGYSRSYDTLSHTKRPAILKRILDNHPRLPKAVAEQLLALPPASTEVYQEL</sequence>
<name>A0A1H5A4X1_9PSED</name>
<keyword evidence="1" id="KW-1133">Transmembrane helix</keyword>
<organism evidence="2 3">
    <name type="scientific">Pseudomonas saponiphila</name>
    <dbReference type="NCBI Taxonomy" id="556534"/>
    <lineage>
        <taxon>Bacteria</taxon>
        <taxon>Pseudomonadati</taxon>
        <taxon>Pseudomonadota</taxon>
        <taxon>Gammaproteobacteria</taxon>
        <taxon>Pseudomonadales</taxon>
        <taxon>Pseudomonadaceae</taxon>
        <taxon>Pseudomonas</taxon>
    </lineage>
</organism>
<evidence type="ECO:0000313" key="3">
    <source>
        <dbReference type="Proteomes" id="UP000198982"/>
    </source>
</evidence>
<reference evidence="3" key="1">
    <citation type="submission" date="2016-10" db="EMBL/GenBank/DDBJ databases">
        <authorList>
            <person name="Varghese N."/>
            <person name="Submissions S."/>
        </authorList>
    </citation>
    <scope>NUCLEOTIDE SEQUENCE [LARGE SCALE GENOMIC DNA]</scope>
    <source>
        <strain evidence="3">DSM 9751</strain>
    </source>
</reference>
<feature type="transmembrane region" description="Helical" evidence="1">
    <location>
        <begin position="72"/>
        <end position="90"/>
    </location>
</feature>
<feature type="transmembrane region" description="Helical" evidence="1">
    <location>
        <begin position="35"/>
        <end position="52"/>
    </location>
</feature>
<evidence type="ECO:0000313" key="2">
    <source>
        <dbReference type="EMBL" id="SED36690.1"/>
    </source>
</evidence>
<gene>
    <name evidence="2" type="ORF">SAMN05216178_6960</name>
</gene>
<keyword evidence="1" id="KW-0472">Membrane</keyword>
<dbReference type="Proteomes" id="UP000198982">
    <property type="component" value="Unassembled WGS sequence"/>
</dbReference>
<dbReference type="EMBL" id="FNTJ01000003">
    <property type="protein sequence ID" value="SED36690.1"/>
    <property type="molecule type" value="Genomic_DNA"/>
</dbReference>